<dbReference type="InterPro" id="IPR006751">
    <property type="entry name" value="TAFII55_prot_cons_reg"/>
</dbReference>
<comment type="caution">
    <text evidence="8">The sequence shown here is derived from an EMBL/GenBank/DDBJ whole genome shotgun (WGS) entry which is preliminary data.</text>
</comment>
<gene>
    <name evidence="8" type="ORF">LY79DRAFT_533996</name>
</gene>
<dbReference type="SMART" id="SM01370">
    <property type="entry name" value="TAFII55_N"/>
    <property type="match status" value="1"/>
</dbReference>
<keyword evidence="9" id="KW-1185">Reference proteome</keyword>
<dbReference type="GO" id="GO:0016251">
    <property type="term" value="F:RNA polymerase II general transcription initiation factor activity"/>
    <property type="evidence" value="ECO:0007669"/>
    <property type="project" value="TreeGrafter"/>
</dbReference>
<feature type="region of interest" description="Disordered" evidence="6">
    <location>
        <begin position="1"/>
        <end position="142"/>
    </location>
</feature>
<dbReference type="Proteomes" id="UP001230504">
    <property type="component" value="Unassembled WGS sequence"/>
</dbReference>
<feature type="compositionally biased region" description="Polar residues" evidence="6">
    <location>
        <begin position="372"/>
        <end position="383"/>
    </location>
</feature>
<dbReference type="Pfam" id="PF04658">
    <property type="entry name" value="TAFII55_N"/>
    <property type="match status" value="1"/>
</dbReference>
<evidence type="ECO:0000256" key="4">
    <source>
        <dbReference type="ARBA" id="ARBA00023163"/>
    </source>
</evidence>
<feature type="region of interest" description="Disordered" evidence="6">
    <location>
        <begin position="317"/>
        <end position="442"/>
    </location>
</feature>
<dbReference type="CDD" id="cd08047">
    <property type="entry name" value="TAF7"/>
    <property type="match status" value="1"/>
</dbReference>
<name>A0AAD8QDG5_9PEZI</name>
<feature type="compositionally biased region" description="Low complexity" evidence="6">
    <location>
        <begin position="30"/>
        <end position="40"/>
    </location>
</feature>
<reference evidence="8" key="1">
    <citation type="submission" date="2021-06" db="EMBL/GenBank/DDBJ databases">
        <title>Comparative genomics, transcriptomics and evolutionary studies reveal genomic signatures of adaptation to plant cell wall in hemibiotrophic fungi.</title>
        <authorList>
            <consortium name="DOE Joint Genome Institute"/>
            <person name="Baroncelli R."/>
            <person name="Diaz J.F."/>
            <person name="Benocci T."/>
            <person name="Peng M."/>
            <person name="Battaglia E."/>
            <person name="Haridas S."/>
            <person name="Andreopoulos W."/>
            <person name="Labutti K."/>
            <person name="Pangilinan J."/>
            <person name="Floch G.L."/>
            <person name="Makela M.R."/>
            <person name="Henrissat B."/>
            <person name="Grigoriev I.V."/>
            <person name="Crouch J.A."/>
            <person name="De Vries R.P."/>
            <person name="Sukno S.A."/>
            <person name="Thon M.R."/>
        </authorList>
    </citation>
    <scope>NUCLEOTIDE SEQUENCE</scope>
    <source>
        <strain evidence="8">CBS 125086</strain>
    </source>
</reference>
<dbReference type="AlphaFoldDB" id="A0AAD8QDG5"/>
<dbReference type="PANTHER" id="PTHR12228:SF0">
    <property type="entry name" value="TATA-BOX BINDING PROTEIN ASSOCIATED FACTOR 7"/>
    <property type="match status" value="1"/>
</dbReference>
<keyword evidence="5" id="KW-0539">Nucleus</keyword>
<proteinExistence type="inferred from homology"/>
<evidence type="ECO:0000259" key="7">
    <source>
        <dbReference type="SMART" id="SM01370"/>
    </source>
</evidence>
<feature type="compositionally biased region" description="Pro residues" evidence="6">
    <location>
        <begin position="50"/>
        <end position="59"/>
    </location>
</feature>
<dbReference type="GeneID" id="85440637"/>
<dbReference type="EMBL" id="JAHLJV010000001">
    <property type="protein sequence ID" value="KAK1600555.1"/>
    <property type="molecule type" value="Genomic_DNA"/>
</dbReference>
<feature type="compositionally biased region" description="Polar residues" evidence="6">
    <location>
        <begin position="18"/>
        <end position="29"/>
    </location>
</feature>
<evidence type="ECO:0000256" key="5">
    <source>
        <dbReference type="ARBA" id="ARBA00023242"/>
    </source>
</evidence>
<feature type="compositionally biased region" description="Acidic residues" evidence="6">
    <location>
        <begin position="347"/>
        <end position="370"/>
    </location>
</feature>
<keyword evidence="3" id="KW-0805">Transcription regulation</keyword>
<evidence type="ECO:0000256" key="6">
    <source>
        <dbReference type="SAM" id="MobiDB-lite"/>
    </source>
</evidence>
<feature type="domain" description="TAFII55 protein conserved region" evidence="7">
    <location>
        <begin position="146"/>
        <end position="307"/>
    </location>
</feature>
<sequence length="495" mass="54471">MPEISAPPPRPKLKLSVGSRQPSFSEQNGATPSASTPSSSMKIKLKSSQPPTPAGPAAPTPSKTKAGRQPKPTSKLIESKKREQDDDDDDGGGGQPSKKIKLLKTPTVSTPRTGHIVVKSKGKPPVHPPGDGYDSEASDQEKDPTIEEQFILRMMPGEHCEYVRKCIEEGKVGVPRKDGGADILMKFFEEESRRAMVVVKGQPYAAVMVELPTITEGMKSWDRKTLMKSADICHMLLVFQQVRSEEEAKKAPLPAIIQHGFKWPHGLTPPMHDATNQRFAKIISRSEIELKENEVKKLLQADAAALSSKYELVDDRKMQSGDEYSDDEQDADGEADDSGYFPADGYNDGELDEHDDDLEAELMAAFEEEAMNQATTEVGTPATQLEAATPMTMNTGTPAHNAQDSGDGEGSVASEEDEDDDDDDDDDDDKERLDEVKAVREDITQLKNEIAKKEQEKSSQTNKILRNRVEARLKDLRAELSLKQASIGEQEEDED</sequence>
<feature type="compositionally biased region" description="Pro residues" evidence="6">
    <location>
        <begin position="1"/>
        <end position="10"/>
    </location>
</feature>
<dbReference type="GO" id="GO:0005669">
    <property type="term" value="C:transcription factor TFIID complex"/>
    <property type="evidence" value="ECO:0007669"/>
    <property type="project" value="InterPro"/>
</dbReference>
<feature type="compositionally biased region" description="Acidic residues" evidence="6">
    <location>
        <begin position="414"/>
        <end position="429"/>
    </location>
</feature>
<keyword evidence="4" id="KW-0804">Transcription</keyword>
<dbReference type="PANTHER" id="PTHR12228">
    <property type="entry name" value="TRANSCRIPTION INITIATION FACTOR TFIID 55 KD SUBUNIT-RELATED"/>
    <property type="match status" value="1"/>
</dbReference>
<evidence type="ECO:0000256" key="2">
    <source>
        <dbReference type="ARBA" id="ARBA00009368"/>
    </source>
</evidence>
<protein>
    <submittedName>
        <fullName evidence="8">TAFII55 protein conserved region-domain-containing protein</fullName>
    </submittedName>
</protein>
<dbReference type="InterPro" id="IPR037817">
    <property type="entry name" value="TAF7"/>
</dbReference>
<comment type="subcellular location">
    <subcellularLocation>
        <location evidence="1">Nucleus</location>
    </subcellularLocation>
</comment>
<dbReference type="GO" id="GO:0051123">
    <property type="term" value="P:RNA polymerase II preinitiation complex assembly"/>
    <property type="evidence" value="ECO:0007669"/>
    <property type="project" value="TreeGrafter"/>
</dbReference>
<feature type="compositionally biased region" description="Polar residues" evidence="6">
    <location>
        <begin position="391"/>
        <end position="403"/>
    </location>
</feature>
<accession>A0AAD8QDG5</accession>
<feature type="compositionally biased region" description="Basic and acidic residues" evidence="6">
    <location>
        <begin position="430"/>
        <end position="442"/>
    </location>
</feature>
<evidence type="ECO:0000313" key="8">
    <source>
        <dbReference type="EMBL" id="KAK1600555.1"/>
    </source>
</evidence>
<dbReference type="RefSeq" id="XP_060421051.1">
    <property type="nucleotide sequence ID" value="XM_060556397.1"/>
</dbReference>
<feature type="compositionally biased region" description="Acidic residues" evidence="6">
    <location>
        <begin position="323"/>
        <end position="337"/>
    </location>
</feature>
<evidence type="ECO:0000256" key="3">
    <source>
        <dbReference type="ARBA" id="ARBA00023015"/>
    </source>
</evidence>
<evidence type="ECO:0000256" key="1">
    <source>
        <dbReference type="ARBA" id="ARBA00004123"/>
    </source>
</evidence>
<evidence type="ECO:0000313" key="9">
    <source>
        <dbReference type="Proteomes" id="UP001230504"/>
    </source>
</evidence>
<organism evidence="8 9">
    <name type="scientific">Colletotrichum navitas</name>
    <dbReference type="NCBI Taxonomy" id="681940"/>
    <lineage>
        <taxon>Eukaryota</taxon>
        <taxon>Fungi</taxon>
        <taxon>Dikarya</taxon>
        <taxon>Ascomycota</taxon>
        <taxon>Pezizomycotina</taxon>
        <taxon>Sordariomycetes</taxon>
        <taxon>Hypocreomycetidae</taxon>
        <taxon>Glomerellales</taxon>
        <taxon>Glomerellaceae</taxon>
        <taxon>Colletotrichum</taxon>
        <taxon>Colletotrichum graminicola species complex</taxon>
    </lineage>
</organism>
<comment type="similarity">
    <text evidence="2">Belongs to the TAF7 family.</text>
</comment>